<keyword evidence="6 8" id="KW-0411">Iron-sulfur</keyword>
<dbReference type="RefSeq" id="WP_381259150.1">
    <property type="nucleotide sequence ID" value="NZ_JBHTBI010000032.1"/>
</dbReference>
<keyword evidence="4 8" id="KW-0249">Electron transport</keyword>
<gene>
    <name evidence="9" type="ORF">ACFQZP_38120</name>
</gene>
<protein>
    <recommendedName>
        <fullName evidence="8">Ferredoxin</fullName>
    </recommendedName>
</protein>
<dbReference type="InterPro" id="IPR051269">
    <property type="entry name" value="Fe-S_cluster_ET"/>
</dbReference>
<dbReference type="PANTHER" id="PTHR36923:SF3">
    <property type="entry name" value="FERREDOXIN"/>
    <property type="match status" value="1"/>
</dbReference>
<evidence type="ECO:0000256" key="8">
    <source>
        <dbReference type="RuleBase" id="RU368020"/>
    </source>
</evidence>
<keyword evidence="7" id="KW-0003">3Fe-4S</keyword>
<evidence type="ECO:0000313" key="10">
    <source>
        <dbReference type="Proteomes" id="UP001596957"/>
    </source>
</evidence>
<name>A0ABW2VY24_9ACTN</name>
<dbReference type="EMBL" id="JBHTEC010000001">
    <property type="protein sequence ID" value="MFD0287392.1"/>
    <property type="molecule type" value="Genomic_DNA"/>
</dbReference>
<dbReference type="PANTHER" id="PTHR36923">
    <property type="entry name" value="FERREDOXIN"/>
    <property type="match status" value="1"/>
</dbReference>
<comment type="cofactor">
    <cofactor evidence="1">
        <name>[3Fe-4S] cluster</name>
        <dbReference type="ChEBI" id="CHEBI:21137"/>
    </cofactor>
</comment>
<proteinExistence type="predicted"/>
<dbReference type="PRINTS" id="PR00352">
    <property type="entry name" value="3FE4SFRDOXIN"/>
</dbReference>
<evidence type="ECO:0000256" key="2">
    <source>
        <dbReference type="ARBA" id="ARBA00022448"/>
    </source>
</evidence>
<keyword evidence="5 8" id="KW-0408">Iron</keyword>
<evidence type="ECO:0000256" key="1">
    <source>
        <dbReference type="ARBA" id="ARBA00001927"/>
    </source>
</evidence>
<reference evidence="10" key="1">
    <citation type="journal article" date="2019" name="Int. J. Syst. Evol. Microbiol.">
        <title>The Global Catalogue of Microorganisms (GCM) 10K type strain sequencing project: providing services to taxonomists for standard genome sequencing and annotation.</title>
        <authorList>
            <consortium name="The Broad Institute Genomics Platform"/>
            <consortium name="The Broad Institute Genome Sequencing Center for Infectious Disease"/>
            <person name="Wu L."/>
            <person name="Ma J."/>
        </authorList>
    </citation>
    <scope>NUCLEOTIDE SEQUENCE [LARGE SCALE GENOMIC DNA]</scope>
    <source>
        <strain evidence="10">CGMCC 4.7198</strain>
    </source>
</reference>
<evidence type="ECO:0000256" key="4">
    <source>
        <dbReference type="ARBA" id="ARBA00022982"/>
    </source>
</evidence>
<evidence type="ECO:0000256" key="3">
    <source>
        <dbReference type="ARBA" id="ARBA00022723"/>
    </source>
</evidence>
<evidence type="ECO:0000256" key="7">
    <source>
        <dbReference type="ARBA" id="ARBA00023291"/>
    </source>
</evidence>
<dbReference type="Gene3D" id="3.30.70.20">
    <property type="match status" value="1"/>
</dbReference>
<organism evidence="9 10">
    <name type="scientific">Streptomyces lutosisoli</name>
    <dbReference type="NCBI Taxonomy" id="2665721"/>
    <lineage>
        <taxon>Bacteria</taxon>
        <taxon>Bacillati</taxon>
        <taxon>Actinomycetota</taxon>
        <taxon>Actinomycetes</taxon>
        <taxon>Kitasatosporales</taxon>
        <taxon>Streptomycetaceae</taxon>
        <taxon>Streptomyces</taxon>
    </lineage>
</organism>
<sequence>MKIDVDGTKCQGYGLCAEIAPDLFDLDDFGYAASTGDGPLPDAQLDLARRAAAECPAAAVRLLS</sequence>
<comment type="function">
    <text evidence="8">Ferredoxins are iron-sulfur proteins that transfer electrons in a wide variety of metabolic reactions.</text>
</comment>
<dbReference type="SUPFAM" id="SSF54862">
    <property type="entry name" value="4Fe-4S ferredoxins"/>
    <property type="match status" value="1"/>
</dbReference>
<evidence type="ECO:0000313" key="9">
    <source>
        <dbReference type="EMBL" id="MFD0287392.1"/>
    </source>
</evidence>
<keyword evidence="10" id="KW-1185">Reference proteome</keyword>
<dbReference type="Pfam" id="PF13459">
    <property type="entry name" value="Fer4_15"/>
    <property type="match status" value="1"/>
</dbReference>
<dbReference type="InterPro" id="IPR001080">
    <property type="entry name" value="3Fe4S_ferredoxin"/>
</dbReference>
<keyword evidence="2 8" id="KW-0813">Transport</keyword>
<accession>A0ABW2VY24</accession>
<evidence type="ECO:0000256" key="5">
    <source>
        <dbReference type="ARBA" id="ARBA00023004"/>
    </source>
</evidence>
<dbReference type="Proteomes" id="UP001596957">
    <property type="component" value="Unassembled WGS sequence"/>
</dbReference>
<comment type="caution">
    <text evidence="9">The sequence shown here is derived from an EMBL/GenBank/DDBJ whole genome shotgun (WGS) entry which is preliminary data.</text>
</comment>
<evidence type="ECO:0000256" key="6">
    <source>
        <dbReference type="ARBA" id="ARBA00023014"/>
    </source>
</evidence>
<keyword evidence="3 8" id="KW-0479">Metal-binding</keyword>